<dbReference type="AlphaFoldDB" id="A0A0E9LZE0"/>
<dbReference type="Proteomes" id="UP000032900">
    <property type="component" value="Unassembled WGS sequence"/>
</dbReference>
<evidence type="ECO:0000313" key="1">
    <source>
        <dbReference type="EMBL" id="GAO30673.1"/>
    </source>
</evidence>
<proteinExistence type="predicted"/>
<comment type="caution">
    <text evidence="1">The sequence shown here is derived from an EMBL/GenBank/DDBJ whole genome shotgun (WGS) entry which is preliminary data.</text>
</comment>
<dbReference type="EMBL" id="BAZW01000028">
    <property type="protein sequence ID" value="GAO30673.1"/>
    <property type="molecule type" value="Genomic_DNA"/>
</dbReference>
<keyword evidence="2" id="KW-1185">Reference proteome</keyword>
<evidence type="ECO:0000313" key="2">
    <source>
        <dbReference type="Proteomes" id="UP000032900"/>
    </source>
</evidence>
<organism evidence="1 2">
    <name type="scientific">Geofilum rubicundum JCM 15548</name>
    <dbReference type="NCBI Taxonomy" id="1236989"/>
    <lineage>
        <taxon>Bacteria</taxon>
        <taxon>Pseudomonadati</taxon>
        <taxon>Bacteroidota</taxon>
        <taxon>Bacteroidia</taxon>
        <taxon>Marinilabiliales</taxon>
        <taxon>Marinilabiliaceae</taxon>
        <taxon>Geofilum</taxon>
    </lineage>
</organism>
<gene>
    <name evidence="1" type="ORF">JCM15548_12972</name>
</gene>
<reference evidence="1 2" key="1">
    <citation type="journal article" date="2015" name="Microbes Environ.">
        <title>Distribution and evolution of nitrogen fixation genes in the phylum bacteroidetes.</title>
        <authorList>
            <person name="Inoue J."/>
            <person name="Oshima K."/>
            <person name="Suda W."/>
            <person name="Sakamoto M."/>
            <person name="Iino T."/>
            <person name="Noda S."/>
            <person name="Hongoh Y."/>
            <person name="Hattori M."/>
            <person name="Ohkuma M."/>
        </authorList>
    </citation>
    <scope>NUCLEOTIDE SEQUENCE [LARGE SCALE GENOMIC DNA]</scope>
    <source>
        <strain evidence="1">JCM 15548</strain>
    </source>
</reference>
<protein>
    <submittedName>
        <fullName evidence="1">Uncharacterized protein</fullName>
    </submittedName>
</protein>
<name>A0A0E9LZE0_9BACT</name>
<accession>A0A0E9LZE0</accession>
<sequence>MGASQAVTKIALIILPHGCSFVCFGHLFHNSVRASLRYVPSRHASNRSLCWARLRVAPGFRPVTLFAKALYLQSLNPGSSLRSFLTHWLLPVFNHFGTARKRACFGPLHSTSRTGIPPSGSMRFRNFAFLARSILPAVTFRCSCYYIAVRNLHCSRCGSISWPTGRYDDLKRHPCFSRPQAKSAPGLRLPAVAIHRPSGFLSGTGGSTRSRLALRSFASVQPVRSSLIAPFAPPLAQGCFSLPAVSSICRLLTSKKKAEVFVSEVNTYINRFGQVNPTVPPHARLYEF</sequence>